<dbReference type="SUPFAM" id="SSF50022">
    <property type="entry name" value="ISP domain"/>
    <property type="match status" value="1"/>
</dbReference>
<dbReference type="InterPro" id="IPR036922">
    <property type="entry name" value="Rieske_2Fe-2S_sf"/>
</dbReference>
<dbReference type="GO" id="GO:0046872">
    <property type="term" value="F:metal ion binding"/>
    <property type="evidence" value="ECO:0007669"/>
    <property type="project" value="UniProtKB-KW"/>
</dbReference>
<evidence type="ECO:0000256" key="2">
    <source>
        <dbReference type="ARBA" id="ARBA00022723"/>
    </source>
</evidence>
<dbReference type="OrthoDB" id="4741956at2"/>
<comment type="caution">
    <text evidence="7">The sequence shown here is derived from an EMBL/GenBank/DDBJ whole genome shotgun (WGS) entry which is preliminary data.</text>
</comment>
<keyword evidence="5" id="KW-0411">Iron-sulfur</keyword>
<dbReference type="Pfam" id="PF19299">
    <property type="entry name" value="DUF5914"/>
    <property type="match status" value="1"/>
</dbReference>
<dbReference type="InterPro" id="IPR045612">
    <property type="entry name" value="DUF5914"/>
</dbReference>
<dbReference type="PANTHER" id="PTHR21266">
    <property type="entry name" value="IRON-SULFUR DOMAIN CONTAINING PROTEIN"/>
    <property type="match status" value="1"/>
</dbReference>
<accession>A0A1A2T1D6</accession>
<keyword evidence="3" id="KW-0560">Oxidoreductase</keyword>
<dbReference type="GO" id="GO:0016705">
    <property type="term" value="F:oxidoreductase activity, acting on paired donors, with incorporation or reduction of molecular oxygen"/>
    <property type="evidence" value="ECO:0007669"/>
    <property type="project" value="UniProtKB-ARBA"/>
</dbReference>
<gene>
    <name evidence="7" type="ORF">A5683_03875</name>
</gene>
<sequence length="336" mass="37166">MKIREQLQQRWSAARTKGWPLQVIPRMSWADQRPTYRDAQPAIIEAALQRSQGRPTGNWYAFAASRQVSGGRPFGTRVAGVDLVAWRDEQGRLCVGPRSCPHLGADLATGTVHRGALICRWHGLTLVGHAREFGWSPLPSHDDGVLAWVRLDAVGTEEPLDRPVIPQRPTGDTLSAVARMVGVCEPSDIIANRLDPWHGAWFHPYSFTRLDVLTTPTEQVDRFLVAVTFRMGPLGVPVVAEFSCPEARTIVMRIVDGEGTGSVVETHATPMGPGPDGRPRTAVLEATIAHSDRPGFQRASRAEALITPFMRYAATKLWRDDLAYAERRYQVRAARG</sequence>
<evidence type="ECO:0000256" key="3">
    <source>
        <dbReference type="ARBA" id="ARBA00023002"/>
    </source>
</evidence>
<dbReference type="Pfam" id="PF00355">
    <property type="entry name" value="Rieske"/>
    <property type="match status" value="1"/>
</dbReference>
<dbReference type="PANTHER" id="PTHR21266:SF60">
    <property type="entry name" value="3-KETOSTEROID-9-ALPHA-MONOOXYGENASE, OXYGENASE COMPONENT"/>
    <property type="match status" value="1"/>
</dbReference>
<keyword evidence="1" id="KW-0001">2Fe-2S</keyword>
<proteinExistence type="predicted"/>
<organism evidence="7 8">
    <name type="scientific">Mycobacterium mantenii</name>
    <dbReference type="NCBI Taxonomy" id="560555"/>
    <lineage>
        <taxon>Bacteria</taxon>
        <taxon>Bacillati</taxon>
        <taxon>Actinomycetota</taxon>
        <taxon>Actinomycetes</taxon>
        <taxon>Mycobacteriales</taxon>
        <taxon>Mycobacteriaceae</taxon>
        <taxon>Mycobacterium</taxon>
        <taxon>Mycobacterium avium complex (MAC)</taxon>
    </lineage>
</organism>
<evidence type="ECO:0000313" key="7">
    <source>
        <dbReference type="EMBL" id="OBH70268.1"/>
    </source>
</evidence>
<dbReference type="Gene3D" id="2.102.10.10">
    <property type="entry name" value="Rieske [2Fe-2S] iron-sulphur domain"/>
    <property type="match status" value="1"/>
</dbReference>
<dbReference type="InterPro" id="IPR050584">
    <property type="entry name" value="Cholesterol_7-desaturase"/>
</dbReference>
<dbReference type="AlphaFoldDB" id="A0A1A2T1D6"/>
<protein>
    <submittedName>
        <fullName evidence="7">2Fe-2S ferredoxin</fullName>
    </submittedName>
</protein>
<dbReference type="InterPro" id="IPR017941">
    <property type="entry name" value="Rieske_2Fe-2S"/>
</dbReference>
<name>A0A1A2T1D6_MYCNT</name>
<evidence type="ECO:0000256" key="5">
    <source>
        <dbReference type="ARBA" id="ARBA00023014"/>
    </source>
</evidence>
<evidence type="ECO:0000259" key="6">
    <source>
        <dbReference type="PROSITE" id="PS51296"/>
    </source>
</evidence>
<evidence type="ECO:0000256" key="1">
    <source>
        <dbReference type="ARBA" id="ARBA00022714"/>
    </source>
</evidence>
<keyword evidence="2" id="KW-0479">Metal-binding</keyword>
<dbReference type="GO" id="GO:0051537">
    <property type="term" value="F:2 iron, 2 sulfur cluster binding"/>
    <property type="evidence" value="ECO:0007669"/>
    <property type="project" value="UniProtKB-KW"/>
</dbReference>
<dbReference type="EMBL" id="LZJU01000151">
    <property type="protein sequence ID" value="OBH70268.1"/>
    <property type="molecule type" value="Genomic_DNA"/>
</dbReference>
<dbReference type="RefSeq" id="WP_067912088.1">
    <property type="nucleotide sequence ID" value="NZ_LZJP01000029.1"/>
</dbReference>
<evidence type="ECO:0000313" key="8">
    <source>
        <dbReference type="Proteomes" id="UP000092389"/>
    </source>
</evidence>
<dbReference type="GO" id="GO:0004497">
    <property type="term" value="F:monooxygenase activity"/>
    <property type="evidence" value="ECO:0007669"/>
    <property type="project" value="UniProtKB-ARBA"/>
</dbReference>
<keyword evidence="4" id="KW-0408">Iron</keyword>
<reference evidence="7 8" key="1">
    <citation type="submission" date="2016-06" db="EMBL/GenBank/DDBJ databases">
        <authorList>
            <person name="Kjaerup R.B."/>
            <person name="Dalgaard T.S."/>
            <person name="Juul-Madsen H.R."/>
        </authorList>
    </citation>
    <scope>NUCLEOTIDE SEQUENCE [LARGE SCALE GENOMIC DNA]</scope>
    <source>
        <strain evidence="7 8">E152</strain>
    </source>
</reference>
<dbReference type="Proteomes" id="UP000092389">
    <property type="component" value="Unassembled WGS sequence"/>
</dbReference>
<dbReference type="PROSITE" id="PS51296">
    <property type="entry name" value="RIESKE"/>
    <property type="match status" value="1"/>
</dbReference>
<feature type="domain" description="Rieske" evidence="6">
    <location>
        <begin position="59"/>
        <end position="149"/>
    </location>
</feature>
<evidence type="ECO:0000256" key="4">
    <source>
        <dbReference type="ARBA" id="ARBA00023004"/>
    </source>
</evidence>